<gene>
    <name evidence="6" type="ORF">CWS31_000620</name>
</gene>
<evidence type="ECO:0000313" key="7">
    <source>
        <dbReference type="Proteomes" id="UP000815846"/>
    </source>
</evidence>
<comment type="similarity">
    <text evidence="1">Belongs to the LysR transcriptional regulatory family.</text>
</comment>
<organism evidence="6 7">
    <name type="scientific">Colwellia echini</name>
    <dbReference type="NCBI Taxonomy" id="1982103"/>
    <lineage>
        <taxon>Bacteria</taxon>
        <taxon>Pseudomonadati</taxon>
        <taxon>Pseudomonadota</taxon>
        <taxon>Gammaproteobacteria</taxon>
        <taxon>Alteromonadales</taxon>
        <taxon>Colwelliaceae</taxon>
        <taxon>Colwellia</taxon>
    </lineage>
</organism>
<dbReference type="CDD" id="cd08422">
    <property type="entry name" value="PBP2_CrgA_like"/>
    <property type="match status" value="1"/>
</dbReference>
<evidence type="ECO:0000256" key="1">
    <source>
        <dbReference type="ARBA" id="ARBA00009437"/>
    </source>
</evidence>
<protein>
    <submittedName>
        <fullName evidence="6">LysR family transcriptional regulator</fullName>
    </submittedName>
</protein>
<dbReference type="InterPro" id="IPR000847">
    <property type="entry name" value="LysR_HTH_N"/>
</dbReference>
<sequence length="298" mass="33294">MDKLETMKAFVTVAQESAFSKAAGKLNISPQLVSKYVSQLEDKLQIRLLNRTTRKVSLTEAGIEYYQRCQQVLADIDEMEGSLTDLHKNISGLLTISAPMSFGTKHLPKLFAEFQDIHPKLKVELKLTDRKVNIVEEGIDVALRVGKLESSSLIAKKITPINLAIYASPDYLKKHGTPNSPIELQGHTYLKYNNSESSMLFSQFGIEYKKLGLNEKIVTNNGDFLVNAAVYDEGIIIQPTFIAGEAFAAGKLKQILVGYEPAPLALYAVYANRKFLAGKVRTFIDFVSQFYGDVPYWD</sequence>
<dbReference type="PROSITE" id="PS50931">
    <property type="entry name" value="HTH_LYSR"/>
    <property type="match status" value="1"/>
</dbReference>
<keyword evidence="4" id="KW-0804">Transcription</keyword>
<name>A0ABY3N0Z1_9GAMM</name>
<dbReference type="PANTHER" id="PTHR30537:SF5">
    <property type="entry name" value="HTH-TYPE TRANSCRIPTIONAL ACTIVATOR TTDR-RELATED"/>
    <property type="match status" value="1"/>
</dbReference>
<dbReference type="EMBL" id="PJAI02000001">
    <property type="protein sequence ID" value="TYK67079.1"/>
    <property type="molecule type" value="Genomic_DNA"/>
</dbReference>
<evidence type="ECO:0000256" key="4">
    <source>
        <dbReference type="ARBA" id="ARBA00023163"/>
    </source>
</evidence>
<dbReference type="Pfam" id="PF03466">
    <property type="entry name" value="LysR_substrate"/>
    <property type="match status" value="1"/>
</dbReference>
<dbReference type="InterPro" id="IPR058163">
    <property type="entry name" value="LysR-type_TF_proteobact-type"/>
</dbReference>
<dbReference type="InterPro" id="IPR036388">
    <property type="entry name" value="WH-like_DNA-bd_sf"/>
</dbReference>
<keyword evidence="7" id="KW-1185">Reference proteome</keyword>
<dbReference type="RefSeq" id="WP_101343229.1">
    <property type="nucleotide sequence ID" value="NZ_PJAI02000001.1"/>
</dbReference>
<dbReference type="SUPFAM" id="SSF53850">
    <property type="entry name" value="Periplasmic binding protein-like II"/>
    <property type="match status" value="1"/>
</dbReference>
<reference evidence="6 7" key="1">
    <citation type="submission" date="2019-08" db="EMBL/GenBank/DDBJ databases">
        <title>Microbe sample from Colwellia echini.</title>
        <authorList>
            <person name="Christiansen L."/>
            <person name="Pathiraja D."/>
            <person name="Schultz-Johansen M."/>
            <person name="Choi I.-G."/>
            <person name="Stougaard P."/>
        </authorList>
    </citation>
    <scope>NUCLEOTIDE SEQUENCE [LARGE SCALE GENOMIC DNA]</scope>
    <source>
        <strain evidence="6 7">A3</strain>
    </source>
</reference>
<dbReference type="Proteomes" id="UP000815846">
    <property type="component" value="Unassembled WGS sequence"/>
</dbReference>
<dbReference type="PANTHER" id="PTHR30537">
    <property type="entry name" value="HTH-TYPE TRANSCRIPTIONAL REGULATOR"/>
    <property type="match status" value="1"/>
</dbReference>
<keyword evidence="3" id="KW-0238">DNA-binding</keyword>
<keyword evidence="2" id="KW-0805">Transcription regulation</keyword>
<evidence type="ECO:0000256" key="3">
    <source>
        <dbReference type="ARBA" id="ARBA00023125"/>
    </source>
</evidence>
<dbReference type="InterPro" id="IPR036390">
    <property type="entry name" value="WH_DNA-bd_sf"/>
</dbReference>
<dbReference type="SUPFAM" id="SSF46785">
    <property type="entry name" value="Winged helix' DNA-binding domain"/>
    <property type="match status" value="1"/>
</dbReference>
<evidence type="ECO:0000313" key="6">
    <source>
        <dbReference type="EMBL" id="TYK67079.1"/>
    </source>
</evidence>
<proteinExistence type="inferred from homology"/>
<accession>A0ABY3N0Z1</accession>
<dbReference type="Gene3D" id="1.10.10.10">
    <property type="entry name" value="Winged helix-like DNA-binding domain superfamily/Winged helix DNA-binding domain"/>
    <property type="match status" value="1"/>
</dbReference>
<evidence type="ECO:0000256" key="2">
    <source>
        <dbReference type="ARBA" id="ARBA00023015"/>
    </source>
</evidence>
<feature type="domain" description="HTH lysR-type" evidence="5">
    <location>
        <begin position="1"/>
        <end position="59"/>
    </location>
</feature>
<comment type="caution">
    <text evidence="6">The sequence shown here is derived from an EMBL/GenBank/DDBJ whole genome shotgun (WGS) entry which is preliminary data.</text>
</comment>
<evidence type="ECO:0000259" key="5">
    <source>
        <dbReference type="PROSITE" id="PS50931"/>
    </source>
</evidence>
<dbReference type="InterPro" id="IPR005119">
    <property type="entry name" value="LysR_subst-bd"/>
</dbReference>
<dbReference type="Pfam" id="PF00126">
    <property type="entry name" value="HTH_1"/>
    <property type="match status" value="1"/>
</dbReference>
<dbReference type="Gene3D" id="3.40.190.290">
    <property type="match status" value="1"/>
</dbReference>